<organism evidence="7 8">
    <name type="scientific">Urocitellus parryii</name>
    <name type="common">Arctic ground squirrel</name>
    <name type="synonym">Spermophilus parryii</name>
    <dbReference type="NCBI Taxonomy" id="9999"/>
    <lineage>
        <taxon>Eukaryota</taxon>
        <taxon>Metazoa</taxon>
        <taxon>Chordata</taxon>
        <taxon>Craniata</taxon>
        <taxon>Vertebrata</taxon>
        <taxon>Euteleostomi</taxon>
        <taxon>Mammalia</taxon>
        <taxon>Eutheria</taxon>
        <taxon>Euarchontoglires</taxon>
        <taxon>Glires</taxon>
        <taxon>Rodentia</taxon>
        <taxon>Sciuromorpha</taxon>
        <taxon>Sciuridae</taxon>
        <taxon>Xerinae</taxon>
        <taxon>Marmotini</taxon>
        <taxon>Urocitellus</taxon>
    </lineage>
</organism>
<evidence type="ECO:0000313" key="8">
    <source>
        <dbReference type="Proteomes" id="UP000694417"/>
    </source>
</evidence>
<protein>
    <submittedName>
        <fullName evidence="7">Arylacetamide deacetylase</fullName>
    </submittedName>
</protein>
<name>A0A8D2HQ52_UROPR</name>
<dbReference type="Proteomes" id="UP000694417">
    <property type="component" value="Unplaced"/>
</dbReference>
<dbReference type="InterPro" id="IPR050300">
    <property type="entry name" value="GDXG_lipolytic_enzyme"/>
</dbReference>
<dbReference type="InterPro" id="IPR017157">
    <property type="entry name" value="Arylacetamide_deacetylase"/>
</dbReference>
<dbReference type="GO" id="GO:0017171">
    <property type="term" value="F:serine hydrolase activity"/>
    <property type="evidence" value="ECO:0007669"/>
    <property type="project" value="Ensembl"/>
</dbReference>
<dbReference type="PROSITE" id="PS01173">
    <property type="entry name" value="LIPASE_GDXG_HIS"/>
    <property type="match status" value="1"/>
</dbReference>
<reference evidence="7" key="2">
    <citation type="submission" date="2025-09" db="UniProtKB">
        <authorList>
            <consortium name="Ensembl"/>
        </authorList>
    </citation>
    <scope>IDENTIFICATION</scope>
</reference>
<dbReference type="GO" id="GO:0004806">
    <property type="term" value="F:triacylglycerol lipase activity"/>
    <property type="evidence" value="ECO:0007669"/>
    <property type="project" value="Ensembl"/>
</dbReference>
<feature type="active site" evidence="4">
    <location>
        <position position="386"/>
    </location>
</feature>
<keyword evidence="3" id="KW-1015">Disulfide bond</keyword>
<evidence type="ECO:0000259" key="6">
    <source>
        <dbReference type="Pfam" id="PF07859"/>
    </source>
</evidence>
<feature type="active site" evidence="4">
    <location>
        <position position="356"/>
    </location>
</feature>
<dbReference type="GO" id="GO:0010898">
    <property type="term" value="P:positive regulation of triglyceride catabolic process"/>
    <property type="evidence" value="ECO:0007669"/>
    <property type="project" value="Ensembl"/>
</dbReference>
<evidence type="ECO:0000256" key="4">
    <source>
        <dbReference type="PIRSR" id="PIRSR037251-1"/>
    </source>
</evidence>
<dbReference type="Gene3D" id="3.40.50.1820">
    <property type="entry name" value="alpha/beta hydrolase"/>
    <property type="match status" value="1"/>
</dbReference>
<dbReference type="GO" id="GO:0019213">
    <property type="term" value="F:deacetylase activity"/>
    <property type="evidence" value="ECO:0007669"/>
    <property type="project" value="Ensembl"/>
</dbReference>
<dbReference type="Ensembl" id="ENSUPAT00010018554.1">
    <property type="protein sequence ID" value="ENSUPAP00010016267.1"/>
    <property type="gene ID" value="ENSUPAG00010012909.1"/>
</dbReference>
<reference evidence="7" key="1">
    <citation type="submission" date="2025-08" db="UniProtKB">
        <authorList>
            <consortium name="Ensembl"/>
        </authorList>
    </citation>
    <scope>IDENTIFICATION</scope>
</reference>
<dbReference type="Pfam" id="PF07859">
    <property type="entry name" value="Abhydrolase_3"/>
    <property type="match status" value="2"/>
</dbReference>
<proteinExistence type="inferred from homology"/>
<dbReference type="PANTHER" id="PTHR48081">
    <property type="entry name" value="AB HYDROLASE SUPERFAMILY PROTEIN C4A8.06C"/>
    <property type="match status" value="1"/>
</dbReference>
<evidence type="ECO:0000256" key="1">
    <source>
        <dbReference type="ARBA" id="ARBA00010515"/>
    </source>
</evidence>
<dbReference type="InterPro" id="IPR013094">
    <property type="entry name" value="AB_hydrolase_3"/>
</dbReference>
<dbReference type="SUPFAM" id="SSF53474">
    <property type="entry name" value="alpha/beta-Hydrolases"/>
    <property type="match status" value="1"/>
</dbReference>
<feature type="domain" description="Alpha/beta hydrolase fold-3" evidence="6">
    <location>
        <begin position="120"/>
        <end position="279"/>
    </location>
</feature>
<dbReference type="PIRSF" id="PIRSF037251">
    <property type="entry name" value="Arylacetamide_deacetylase"/>
    <property type="match status" value="1"/>
</dbReference>
<dbReference type="InterPro" id="IPR033140">
    <property type="entry name" value="Lipase_GDXG_put_SER_AS"/>
</dbReference>
<feature type="active site" evidence="4 5">
    <location>
        <position position="202"/>
    </location>
</feature>
<evidence type="ECO:0000256" key="5">
    <source>
        <dbReference type="PROSITE-ProRule" id="PRU10038"/>
    </source>
</evidence>
<dbReference type="InterPro" id="IPR029058">
    <property type="entry name" value="AB_hydrolase_fold"/>
</dbReference>
<dbReference type="InterPro" id="IPR002168">
    <property type="entry name" value="Lipase_GDXG_HIS_AS"/>
</dbReference>
<accession>A0A8D2HQ52</accession>
<evidence type="ECO:0000256" key="3">
    <source>
        <dbReference type="ARBA" id="ARBA00023157"/>
    </source>
</evidence>
<dbReference type="PROSITE" id="PS01174">
    <property type="entry name" value="LIPASE_GDXG_SER"/>
    <property type="match status" value="1"/>
</dbReference>
<keyword evidence="8" id="KW-1185">Reference proteome</keyword>
<evidence type="ECO:0000313" key="7">
    <source>
        <dbReference type="Ensembl" id="ENSUPAP00010016267.1"/>
    </source>
</evidence>
<dbReference type="GO" id="GO:0005789">
    <property type="term" value="C:endoplasmic reticulum membrane"/>
    <property type="evidence" value="ECO:0007669"/>
    <property type="project" value="Ensembl"/>
</dbReference>
<keyword evidence="2" id="KW-0378">Hydrolase</keyword>
<dbReference type="GeneTree" id="ENSGT00940000155975"/>
<sequence>PAPGCHSSVAGTAREASSVFLKTGRPRSSSMGRRSWCLLLLGVLVAYCIYTPLPENIEEPMPINTPLKALAHLVSLQFFEFQMVPPTSHKNVIVTDTKFNNTPVRVYVPRRKSDTLRRSVFYIHGGGWVLGSAAFISYDLLSERTADRLNAVVVSTNYRLAPKYHFPVQFEDVYDALKWFLRKNILEEYGVDPGRIAVSGDSAGGNLAAAVAQQLLDDPDVKIRLKIQSLIYPALQTLDVETPSYQDNAHMPVLPKSLAIRFYSNYITSDSALRKAMMSNQHVPVEAAPLFKLVNWSSLLPERFLKGHVYKAPTFGSSELARKHPGFLDVRVAPLLAADSKLRDLPLTYLVTCQYDVVRDDGLMYVRRLRDAGVPVTHNHLEDGFHGILSFPVLSFKIYYRLVDEYIGWLDENL</sequence>
<dbReference type="AlphaFoldDB" id="A0A8D2HQ52"/>
<evidence type="ECO:0000256" key="2">
    <source>
        <dbReference type="ARBA" id="ARBA00022801"/>
    </source>
</evidence>
<dbReference type="PANTHER" id="PTHR48081:SF28">
    <property type="entry name" value="ALPHA_BETA HYDROLASE FOLD-3 DOMAIN-CONTAINING PROTEIN"/>
    <property type="match status" value="1"/>
</dbReference>
<gene>
    <name evidence="7" type="primary">AADAC</name>
</gene>
<feature type="domain" description="Alpha/beta hydrolase fold-3" evidence="6">
    <location>
        <begin position="327"/>
        <end position="389"/>
    </location>
</feature>
<comment type="similarity">
    <text evidence="1">Belongs to the 'GDXG' lipolytic enzyme family.</text>
</comment>